<dbReference type="Proteomes" id="UP000190813">
    <property type="component" value="Unassembled WGS sequence"/>
</dbReference>
<name>A0A1T3MTX4_9FLAO</name>
<protein>
    <recommendedName>
        <fullName evidence="1">HNH nuclease domain-containing protein</fullName>
    </recommendedName>
</protein>
<organism evidence="2 3">
    <name type="scientific">Elizabethkingia occulta</name>
    <dbReference type="NCBI Taxonomy" id="1867263"/>
    <lineage>
        <taxon>Bacteria</taxon>
        <taxon>Pseudomonadati</taxon>
        <taxon>Bacteroidota</taxon>
        <taxon>Flavobacteriia</taxon>
        <taxon>Flavobacteriales</taxon>
        <taxon>Weeksellaceae</taxon>
        <taxon>Elizabethkingia</taxon>
    </lineage>
</organism>
<evidence type="ECO:0000313" key="3">
    <source>
        <dbReference type="Proteomes" id="UP000190813"/>
    </source>
</evidence>
<sequence>MNFKTQFQNWLIENKPQVTRPDKYSNTITTISNHFKKSFNKDIDLYEIKNLKDLLLLKDEYFGNDEFFQKNQKGNRMYSRSWDLYIEFFETNERKLDDTVDQINQIKNDKTLTNLEKESIILSRIGQGKFREELIELWKGCAISKFEDSRFLIASHIKPWKKSTNQEKIDKHNGLLLLPTYDKLFDLGFISFDDSGKIIISKSLNNLDKLGIDYNIIIDIKNDNKKYLKYHREERLKK</sequence>
<dbReference type="AlphaFoldDB" id="A0A1T3MTX4"/>
<proteinExistence type="predicted"/>
<dbReference type="EMBL" id="MAHX01000005">
    <property type="protein sequence ID" value="OPC68083.1"/>
    <property type="molecule type" value="Genomic_DNA"/>
</dbReference>
<evidence type="ECO:0000313" key="2">
    <source>
        <dbReference type="EMBL" id="OPC68083.1"/>
    </source>
</evidence>
<accession>A0A1T3MTX4</accession>
<dbReference type="RefSeq" id="WP_078770683.1">
    <property type="nucleotide sequence ID" value="NZ_CBCSBR010000050.1"/>
</dbReference>
<dbReference type="InterPro" id="IPR003615">
    <property type="entry name" value="HNH_nuc"/>
</dbReference>
<evidence type="ECO:0000259" key="1">
    <source>
        <dbReference type="Pfam" id="PF13391"/>
    </source>
</evidence>
<reference evidence="2 3" key="1">
    <citation type="submission" date="2016-06" db="EMBL/GenBank/DDBJ databases">
        <title>Revisiting the taxonomy of the Elizabethkingia Genus based on Whole-Genome Sequencing, Optical Mapping, and MALDI-TOF.</title>
        <authorList>
            <person name="Nicholson A.C."/>
        </authorList>
    </citation>
    <scope>NUCLEOTIDE SEQUENCE [LARGE SCALE GENOMIC DNA]</scope>
    <source>
        <strain evidence="2 3">G4070</strain>
    </source>
</reference>
<feature type="domain" description="HNH nuclease" evidence="1">
    <location>
        <begin position="141"/>
        <end position="193"/>
    </location>
</feature>
<dbReference type="Pfam" id="PF13391">
    <property type="entry name" value="HNH_2"/>
    <property type="match status" value="1"/>
</dbReference>
<comment type="caution">
    <text evidence="2">The sequence shown here is derived from an EMBL/GenBank/DDBJ whole genome shotgun (WGS) entry which is preliminary data.</text>
</comment>
<keyword evidence="3" id="KW-1185">Reference proteome</keyword>
<gene>
    <name evidence="2" type="ORF">BAZ10_12915</name>
</gene>